<dbReference type="EMBL" id="JAQQKX010000005">
    <property type="protein sequence ID" value="MDC7683240.1"/>
    <property type="molecule type" value="Genomic_DNA"/>
</dbReference>
<proteinExistence type="predicted"/>
<comment type="caution">
    <text evidence="2">The sequence shown here is derived from an EMBL/GenBank/DDBJ whole genome shotgun (WGS) entry which is preliminary data.</text>
</comment>
<dbReference type="SUPFAM" id="SSF56731">
    <property type="entry name" value="DNA primase core"/>
    <property type="match status" value="1"/>
</dbReference>
<accession>A0ABT5HTP6</accession>
<dbReference type="Proteomes" id="UP001214854">
    <property type="component" value="Unassembled WGS sequence"/>
</dbReference>
<dbReference type="Pfam" id="PF13362">
    <property type="entry name" value="Toprim_3"/>
    <property type="match status" value="1"/>
</dbReference>
<protein>
    <submittedName>
        <fullName evidence="2">Toprim domain-containing protein</fullName>
    </submittedName>
</protein>
<keyword evidence="3" id="KW-1185">Reference proteome</keyword>
<dbReference type="CDD" id="cd01029">
    <property type="entry name" value="TOPRIM_primases"/>
    <property type="match status" value="1"/>
</dbReference>
<sequence length="896" mass="101606">MRDDIIEEVTQRLKADYGFKENGKYLQQGRCPDCKKRELWASALNPSILHCQRGNQCGRDFDIKDLYPEIFDTWSSRYQRTDKEPDAAADAYLSGARGLRIGRLKGSYSQDLYQDPYKKDLISATVRFPLPGGSYWERLIDQPGRFGKRKANFKKGGSHGGFAWMAPDQPIEVLAKAQRIWICEGIFDAASWQQIGEHAVSCMSTSTYPEHWLKALRKACADLDLPQPELIFAFDTGKSGEESARKFVDRAREEGWTATAAMPRAEGEVGKRDWNDLLRRNLLRPEDIEQYLWYGKILLAADAHEKAVLLWEKHEWSSFSFVFQSRTWWASFDQAKINEAIEKESISRKSAARRCCNVSEIANCAFRILYSQYNKALDERTFYMSITTPWAKEPYGARFTPAALTASSEFKKVLLGAGNGAHWTGSGFQLDKLLAPQYVNLKTVETLDFTGYSKEHGVYVFGDIAVQNGRVIDINREDYFDCGNALLKLKTTDRICEIEYDAEKFDTSWVDTIYRAYGCHGIVALSFAVASMFAEQIRAFQKSFLFLECSGLPGTGKTTLIEFIWKLYGREGYEGFDPSNATFAALSRNMARTANIPVVLMEGDREDGGAHTKKFDWNQLKTSYNGRPFRETGVKNGGTETNAPPFRASIWIEQNYPVVASPAIMERIISMNFTKEGWTADTKKAAEELEQWPIEDLSGTIIHIVRAEKDYMERFKAAHPKYELEFITGQKRVRNARIRKCAAQLHAGLDAMAPLLRIPQSLLAKVHDHINDLAVERDRSLEADHPVVAKFWEAFDYLAALHDAKDPNHILGKGLNLHRKDDTLIAVNLQAFEAACKHAGVSHPPVDDLKRFLQTSKSRKFVEAKTVNSSDYGHKHCWVFQTEDATKAAKPQKKGN</sequence>
<dbReference type="Gene3D" id="3.40.1360.10">
    <property type="match status" value="1"/>
</dbReference>
<evidence type="ECO:0000313" key="2">
    <source>
        <dbReference type="EMBL" id="MDC7683240.1"/>
    </source>
</evidence>
<dbReference type="InterPro" id="IPR006171">
    <property type="entry name" value="TOPRIM_dom"/>
</dbReference>
<organism evidence="2 3">
    <name type="scientific">Asticcacaulis aquaticus</name>
    <dbReference type="NCBI Taxonomy" id="2984212"/>
    <lineage>
        <taxon>Bacteria</taxon>
        <taxon>Pseudomonadati</taxon>
        <taxon>Pseudomonadota</taxon>
        <taxon>Alphaproteobacteria</taxon>
        <taxon>Caulobacterales</taxon>
        <taxon>Caulobacteraceae</taxon>
        <taxon>Asticcacaulis</taxon>
    </lineage>
</organism>
<dbReference type="InterPro" id="IPR034154">
    <property type="entry name" value="TOPRIM_DnaG/twinkle"/>
</dbReference>
<dbReference type="RefSeq" id="WP_272747714.1">
    <property type="nucleotide sequence ID" value="NZ_JAQQKX010000005.1"/>
</dbReference>
<reference evidence="2 3" key="1">
    <citation type="submission" date="2023-01" db="EMBL/GenBank/DDBJ databases">
        <title>Novel species of the genus Asticcacaulis isolated from rivers.</title>
        <authorList>
            <person name="Lu H."/>
        </authorList>
    </citation>
    <scope>NUCLEOTIDE SEQUENCE [LARGE SCALE GENOMIC DNA]</scope>
    <source>
        <strain evidence="2 3">BYS171W</strain>
    </source>
</reference>
<evidence type="ECO:0000259" key="1">
    <source>
        <dbReference type="Pfam" id="PF13362"/>
    </source>
</evidence>
<name>A0ABT5HTP6_9CAUL</name>
<feature type="domain" description="Toprim" evidence="1">
    <location>
        <begin position="180"/>
        <end position="281"/>
    </location>
</feature>
<gene>
    <name evidence="2" type="ORF">PQU92_08125</name>
</gene>
<evidence type="ECO:0000313" key="3">
    <source>
        <dbReference type="Proteomes" id="UP001214854"/>
    </source>
</evidence>